<evidence type="ECO:0000313" key="2">
    <source>
        <dbReference type="Proteomes" id="UP001054945"/>
    </source>
</evidence>
<comment type="caution">
    <text evidence="1">The sequence shown here is derived from an EMBL/GenBank/DDBJ whole genome shotgun (WGS) entry which is preliminary data.</text>
</comment>
<reference evidence="1 2" key="1">
    <citation type="submission" date="2021-06" db="EMBL/GenBank/DDBJ databases">
        <title>Caerostris extrusa draft genome.</title>
        <authorList>
            <person name="Kono N."/>
            <person name="Arakawa K."/>
        </authorList>
    </citation>
    <scope>NUCLEOTIDE SEQUENCE [LARGE SCALE GENOMIC DNA]</scope>
</reference>
<protein>
    <submittedName>
        <fullName evidence="1">Uncharacterized protein</fullName>
    </submittedName>
</protein>
<dbReference type="AlphaFoldDB" id="A0AAV4XF28"/>
<organism evidence="1 2">
    <name type="scientific">Caerostris extrusa</name>
    <name type="common">Bark spider</name>
    <name type="synonym">Caerostris bankana</name>
    <dbReference type="NCBI Taxonomy" id="172846"/>
    <lineage>
        <taxon>Eukaryota</taxon>
        <taxon>Metazoa</taxon>
        <taxon>Ecdysozoa</taxon>
        <taxon>Arthropoda</taxon>
        <taxon>Chelicerata</taxon>
        <taxon>Arachnida</taxon>
        <taxon>Araneae</taxon>
        <taxon>Araneomorphae</taxon>
        <taxon>Entelegynae</taxon>
        <taxon>Araneoidea</taxon>
        <taxon>Araneidae</taxon>
        <taxon>Caerostris</taxon>
    </lineage>
</organism>
<proteinExistence type="predicted"/>
<dbReference type="Proteomes" id="UP001054945">
    <property type="component" value="Unassembled WGS sequence"/>
</dbReference>
<name>A0AAV4XF28_CAEEX</name>
<evidence type="ECO:0000313" key="1">
    <source>
        <dbReference type="EMBL" id="GIY92566.1"/>
    </source>
</evidence>
<keyword evidence="2" id="KW-1185">Reference proteome</keyword>
<sequence>MDDDPYAICPNKWPRGNGGRQICNYLTQIDMRELIFPRKRIGESVPLQQNIFPLSSMCYSAGNNMSYYLGHRISYAYRSLHSRRLLFQLILGAILKNPNAKPPVRIHNSLVNVISGDAFDGKNRLSATVHARGPGAPLAPFWRENEASLACPKSKRQLSLTRIWDTNRCAR</sequence>
<dbReference type="EMBL" id="BPLR01000163">
    <property type="protein sequence ID" value="GIY92566.1"/>
    <property type="molecule type" value="Genomic_DNA"/>
</dbReference>
<accession>A0AAV4XF28</accession>
<gene>
    <name evidence="1" type="ORF">CEXT_803781</name>
</gene>